<evidence type="ECO:0000256" key="1">
    <source>
        <dbReference type="ARBA" id="ARBA00004141"/>
    </source>
</evidence>
<feature type="transmembrane region" description="Helical" evidence="8">
    <location>
        <begin position="108"/>
        <end position="128"/>
    </location>
</feature>
<organism evidence="10 11">
    <name type="scientific">Myxozyma melibiosi</name>
    <dbReference type="NCBI Taxonomy" id="54550"/>
    <lineage>
        <taxon>Eukaryota</taxon>
        <taxon>Fungi</taxon>
        <taxon>Dikarya</taxon>
        <taxon>Ascomycota</taxon>
        <taxon>Saccharomycotina</taxon>
        <taxon>Lipomycetes</taxon>
        <taxon>Lipomycetales</taxon>
        <taxon>Lipomycetaceae</taxon>
        <taxon>Myxozyma</taxon>
    </lineage>
</organism>
<comment type="similarity">
    <text evidence="2">Belongs to the major facilitator superfamily. Sugar transporter (TC 2.A.1.1) family.</text>
</comment>
<dbReference type="SUPFAM" id="SSF103473">
    <property type="entry name" value="MFS general substrate transporter"/>
    <property type="match status" value="1"/>
</dbReference>
<evidence type="ECO:0000313" key="10">
    <source>
        <dbReference type="EMBL" id="KAK7206978.1"/>
    </source>
</evidence>
<feature type="transmembrane region" description="Helical" evidence="8">
    <location>
        <begin position="354"/>
        <end position="377"/>
    </location>
</feature>
<evidence type="ECO:0000313" key="11">
    <source>
        <dbReference type="Proteomes" id="UP001498771"/>
    </source>
</evidence>
<evidence type="ECO:0000256" key="2">
    <source>
        <dbReference type="ARBA" id="ARBA00010992"/>
    </source>
</evidence>
<feature type="transmembrane region" description="Helical" evidence="8">
    <location>
        <begin position="198"/>
        <end position="219"/>
    </location>
</feature>
<dbReference type="GeneID" id="90039365"/>
<feature type="transmembrane region" description="Helical" evidence="8">
    <location>
        <begin position="34"/>
        <end position="52"/>
    </location>
</feature>
<evidence type="ECO:0000259" key="9">
    <source>
        <dbReference type="PROSITE" id="PS50850"/>
    </source>
</evidence>
<feature type="transmembrane region" description="Helical" evidence="8">
    <location>
        <begin position="167"/>
        <end position="192"/>
    </location>
</feature>
<dbReference type="RefSeq" id="XP_064770011.1">
    <property type="nucleotide sequence ID" value="XM_064913853.1"/>
</dbReference>
<feature type="transmembrane region" description="Helical" evidence="8">
    <location>
        <begin position="322"/>
        <end position="342"/>
    </location>
</feature>
<reference evidence="10 11" key="1">
    <citation type="submission" date="2024-03" db="EMBL/GenBank/DDBJ databases">
        <title>Genome-scale model development and genomic sequencing of the oleaginous clade Lipomyces.</title>
        <authorList>
            <consortium name="Lawrence Berkeley National Laboratory"/>
            <person name="Czajka J.J."/>
            <person name="Han Y."/>
            <person name="Kim J."/>
            <person name="Mondo S.J."/>
            <person name="Hofstad B.A."/>
            <person name="Robles A."/>
            <person name="Haridas S."/>
            <person name="Riley R."/>
            <person name="LaButti K."/>
            <person name="Pangilinan J."/>
            <person name="Andreopoulos W."/>
            <person name="Lipzen A."/>
            <person name="Yan J."/>
            <person name="Wang M."/>
            <person name="Ng V."/>
            <person name="Grigoriev I.V."/>
            <person name="Spatafora J.W."/>
            <person name="Magnuson J.K."/>
            <person name="Baker S.E."/>
            <person name="Pomraning K.R."/>
        </authorList>
    </citation>
    <scope>NUCLEOTIDE SEQUENCE [LARGE SCALE GENOMIC DNA]</scope>
    <source>
        <strain evidence="10 11">Phaff 52-87</strain>
    </source>
</reference>
<dbReference type="InterPro" id="IPR036259">
    <property type="entry name" value="MFS_trans_sf"/>
</dbReference>
<feature type="transmembrane region" description="Helical" evidence="8">
    <location>
        <begin position="72"/>
        <end position="96"/>
    </location>
</feature>
<name>A0ABR1FAU0_9ASCO</name>
<dbReference type="InterPro" id="IPR020846">
    <property type="entry name" value="MFS_dom"/>
</dbReference>
<evidence type="ECO:0000256" key="3">
    <source>
        <dbReference type="ARBA" id="ARBA00022448"/>
    </source>
</evidence>
<gene>
    <name evidence="10" type="ORF">BZA70DRAFT_286359</name>
</gene>
<proteinExistence type="inferred from homology"/>
<dbReference type="PANTHER" id="PTHR48022">
    <property type="entry name" value="PLASTIDIC GLUCOSE TRANSPORTER 4"/>
    <property type="match status" value="1"/>
</dbReference>
<dbReference type="PROSITE" id="PS50850">
    <property type="entry name" value="MFS"/>
    <property type="match status" value="1"/>
</dbReference>
<feature type="transmembrane region" description="Helical" evidence="8">
    <location>
        <begin position="389"/>
        <end position="410"/>
    </location>
</feature>
<evidence type="ECO:0000256" key="7">
    <source>
        <dbReference type="SAM" id="MobiDB-lite"/>
    </source>
</evidence>
<dbReference type="Pfam" id="PF00083">
    <property type="entry name" value="Sugar_tr"/>
    <property type="match status" value="1"/>
</dbReference>
<comment type="caution">
    <text evidence="10">The sequence shown here is derived from an EMBL/GenBank/DDBJ whole genome shotgun (WGS) entry which is preliminary data.</text>
</comment>
<keyword evidence="4 8" id="KW-0812">Transmembrane</keyword>
<keyword evidence="6 8" id="KW-0472">Membrane</keyword>
<accession>A0ABR1FAU0</accession>
<dbReference type="PANTHER" id="PTHR48022:SF30">
    <property type="entry name" value="MAJOR FACILITATOR SUPERFAMILY (MFS) PROFILE DOMAIN-CONTAINING PROTEIN"/>
    <property type="match status" value="1"/>
</dbReference>
<keyword evidence="11" id="KW-1185">Reference proteome</keyword>
<feature type="transmembrane region" description="Helical" evidence="8">
    <location>
        <begin position="422"/>
        <end position="441"/>
    </location>
</feature>
<feature type="transmembrane region" description="Helical" evidence="8">
    <location>
        <begin position="288"/>
        <end position="310"/>
    </location>
</feature>
<feature type="transmembrane region" description="Helical" evidence="8">
    <location>
        <begin position="453"/>
        <end position="472"/>
    </location>
</feature>
<dbReference type="InterPro" id="IPR050360">
    <property type="entry name" value="MFS_Sugar_Transporters"/>
</dbReference>
<evidence type="ECO:0000256" key="5">
    <source>
        <dbReference type="ARBA" id="ARBA00022989"/>
    </source>
</evidence>
<feature type="region of interest" description="Disordered" evidence="7">
    <location>
        <begin position="1"/>
        <end position="28"/>
    </location>
</feature>
<keyword evidence="3" id="KW-0813">Transport</keyword>
<protein>
    <submittedName>
        <fullName evidence="10">General substrate transporter</fullName>
    </submittedName>
</protein>
<evidence type="ECO:0000256" key="4">
    <source>
        <dbReference type="ARBA" id="ARBA00022692"/>
    </source>
</evidence>
<keyword evidence="5 8" id="KW-1133">Transmembrane helix</keyword>
<dbReference type="EMBL" id="JBBJBU010000001">
    <property type="protein sequence ID" value="KAK7206978.1"/>
    <property type="molecule type" value="Genomic_DNA"/>
</dbReference>
<dbReference type="Gene3D" id="1.20.1250.20">
    <property type="entry name" value="MFS general substrate transporter like domains"/>
    <property type="match status" value="1"/>
</dbReference>
<dbReference type="Proteomes" id="UP001498771">
    <property type="component" value="Unassembled WGS sequence"/>
</dbReference>
<evidence type="ECO:0000256" key="8">
    <source>
        <dbReference type="SAM" id="Phobius"/>
    </source>
</evidence>
<dbReference type="InterPro" id="IPR005828">
    <property type="entry name" value="MFS_sugar_transport-like"/>
</dbReference>
<sequence>MLSLTKKDSAPATSDPALEEGGHRPHGRQELTTTNILAVIVAGLGSFTFGYANNATAGSFAQTTFIAKFLSGSNADSVICGIIGGFLGGGYIGAIIQAPISNRWGRKAATGTGAVLVMISAALDAGAVDIAMFAVFRMTCGIGAGMLLANCPVYMSEIAPPHLRGMLVGNHAISIVWAYVISSCIALGFHFIEESYQWRMQFVVLTFVAMLLVASLFLLPESPRWLCEQERYDDAWKILKNLNKTTADPEAVTAAAEMAQIRAQIIEERTLPRGYVYIFKTPHLRHRAFCGILTWIMGQSTGMLVIANLTPTLFATLGYGTVLQLALAIVWCVCAMIGCYINAAIMDRVGRVKLLVFGGYLCTATMICEAVLQKYYLDGHNKSGVNGAVAMYFLFGVFYGSTVDCAAYVYIAEIWPTHLRSYGVTIGLTSFFALALAFTTPASAGFSAIGWKYYFPMIATCICSTTAIAFVCPETAGLTLEEINRKFGDNVALELNTAEAVAQAMMKGGAMHFENAQARDPDEYPLEEKTN</sequence>
<comment type="subcellular location">
    <subcellularLocation>
        <location evidence="1">Membrane</location>
        <topology evidence="1">Multi-pass membrane protein</topology>
    </subcellularLocation>
</comment>
<feature type="domain" description="Major facilitator superfamily (MFS) profile" evidence="9">
    <location>
        <begin position="38"/>
        <end position="476"/>
    </location>
</feature>
<evidence type="ECO:0000256" key="6">
    <source>
        <dbReference type="ARBA" id="ARBA00023136"/>
    </source>
</evidence>